<dbReference type="AlphaFoldDB" id="A0AAW0MBU8"/>
<evidence type="ECO:0000313" key="1">
    <source>
        <dbReference type="EMBL" id="KAK7860337.1"/>
    </source>
</evidence>
<sequence>MTVGFCGKRIYANVEWEFIVCGMSYLLVGEMLKWDDTCESLGLIKVLLNQCIVIATTSFNLIGFESV</sequence>
<comment type="caution">
    <text evidence="1">The sequence shown here is derived from an EMBL/GenBank/DDBJ whole genome shotgun (WGS) entry which is preliminary data.</text>
</comment>
<gene>
    <name evidence="1" type="ORF">CFP56_039793</name>
</gene>
<reference evidence="1" key="3">
    <citation type="submission" date="2023-07" db="EMBL/GenBank/DDBJ databases">
        <title>An improved reference 1 genome and first organelle genomes of Quercus suber.</title>
        <authorList>
            <consortium name="Genosuber Consortium"/>
            <person name="Usie A."/>
            <person name="Serra O."/>
            <person name="Barros P."/>
        </authorList>
    </citation>
    <scope>NUCLEOTIDE SEQUENCE</scope>
    <source>
        <strain evidence="1">HL8</strain>
        <tissue evidence="1">Leaves</tissue>
    </source>
</reference>
<reference evidence="1" key="2">
    <citation type="journal article" date="2018" name="Sci. Data">
        <title>The draft genome sequence of cork oak.</title>
        <authorList>
            <person name="Ramos A.M."/>
            <person name="Usie A."/>
            <person name="Barbosa P."/>
            <person name="Barros P.M."/>
            <person name="Capote T."/>
            <person name="Chaves I."/>
            <person name="Simoes F."/>
            <person name="Abreu I."/>
            <person name="Carrasquinho I."/>
            <person name="Faro C."/>
            <person name="Guimaraes J.B."/>
            <person name="Mendonca D."/>
            <person name="Nobrega F."/>
            <person name="Rodrigues L."/>
            <person name="Saibo N.J.M."/>
            <person name="Varela M.C."/>
            <person name="Egas C."/>
            <person name="Matos J."/>
            <person name="Miguel C.M."/>
            <person name="Oliveira M.M."/>
            <person name="Ricardo C.P."/>
            <person name="Goncalves S."/>
        </authorList>
    </citation>
    <scope>NUCLEOTIDE SEQUENCE [LARGE SCALE GENOMIC DNA]</scope>
    <source>
        <strain evidence="1">HL8</strain>
    </source>
</reference>
<accession>A0AAW0MBU8</accession>
<name>A0AAW0MBU8_QUESU</name>
<protein>
    <submittedName>
        <fullName evidence="1">Uncharacterized protein</fullName>
    </submittedName>
</protein>
<dbReference type="EMBL" id="PKMF04000007">
    <property type="protein sequence ID" value="KAK7860337.1"/>
    <property type="molecule type" value="Genomic_DNA"/>
</dbReference>
<proteinExistence type="predicted"/>
<reference evidence="1" key="1">
    <citation type="submission" date="2017-12" db="EMBL/GenBank/DDBJ databases">
        <authorList>
            <person name="Barbosa P."/>
            <person name="Usie A."/>
            <person name="Ramos A.M."/>
        </authorList>
    </citation>
    <scope>NUCLEOTIDE SEQUENCE</scope>
    <source>
        <strain evidence="1">HL8</strain>
        <tissue evidence="1">Leaves</tissue>
    </source>
</reference>
<organism evidence="1">
    <name type="scientific">Quercus suber</name>
    <name type="common">Cork oak</name>
    <dbReference type="NCBI Taxonomy" id="58331"/>
    <lineage>
        <taxon>Eukaryota</taxon>
        <taxon>Viridiplantae</taxon>
        <taxon>Streptophyta</taxon>
        <taxon>Embryophyta</taxon>
        <taxon>Tracheophyta</taxon>
        <taxon>Spermatophyta</taxon>
        <taxon>Magnoliopsida</taxon>
        <taxon>eudicotyledons</taxon>
        <taxon>Gunneridae</taxon>
        <taxon>Pentapetalae</taxon>
        <taxon>rosids</taxon>
        <taxon>fabids</taxon>
        <taxon>Fagales</taxon>
        <taxon>Fagaceae</taxon>
        <taxon>Quercus</taxon>
    </lineage>
</organism>